<evidence type="ECO:0000256" key="7">
    <source>
        <dbReference type="ARBA" id="ARBA00023295"/>
    </source>
</evidence>
<dbReference type="PROSITE" id="PS00584">
    <property type="entry name" value="PFKB_KINASES_2"/>
    <property type="match status" value="1"/>
</dbReference>
<dbReference type="InterPro" id="IPR029056">
    <property type="entry name" value="Ribokinase-like"/>
</dbReference>
<keyword evidence="6" id="KW-0456">Lyase</keyword>
<dbReference type="AlphaFoldDB" id="A0A6J2U7B4"/>
<dbReference type="RefSeq" id="XP_030384416.1">
    <property type="nucleotide sequence ID" value="XM_030528556.1"/>
</dbReference>
<dbReference type="CDD" id="cd01941">
    <property type="entry name" value="YeiC_kinase_like"/>
    <property type="match status" value="1"/>
</dbReference>
<dbReference type="GO" id="GO:0005737">
    <property type="term" value="C:cytoplasm"/>
    <property type="evidence" value="ECO:0007669"/>
    <property type="project" value="TreeGrafter"/>
</dbReference>
<keyword evidence="9" id="KW-1185">Reference proteome</keyword>
<dbReference type="Proteomes" id="UP000504634">
    <property type="component" value="Unplaced"/>
</dbReference>
<dbReference type="OrthoDB" id="198885at2759"/>
<keyword evidence="3" id="KW-0418">Kinase</keyword>
<feature type="domain" description="Carbohydrate kinase PfkB" evidence="8">
    <location>
        <begin position="352"/>
        <end position="681"/>
    </location>
</feature>
<protein>
    <submittedName>
        <fullName evidence="10">Pseudouridine-metabolizing bifunctional protein C1861.05</fullName>
    </submittedName>
</protein>
<dbReference type="HAMAP" id="MF_01876">
    <property type="entry name" value="PsiMP_glycosidase"/>
    <property type="match status" value="1"/>
</dbReference>
<keyword evidence="4" id="KW-0378">Hydrolase</keyword>
<dbReference type="InterPro" id="IPR007342">
    <property type="entry name" value="PsuG"/>
</dbReference>
<dbReference type="GO" id="GO:0006796">
    <property type="term" value="P:phosphate-containing compound metabolic process"/>
    <property type="evidence" value="ECO:0007669"/>
    <property type="project" value="UniProtKB-ARBA"/>
</dbReference>
<dbReference type="Pfam" id="PF04227">
    <property type="entry name" value="Indigoidine_A"/>
    <property type="match status" value="1"/>
</dbReference>
<accession>A0A6J2U7B4</accession>
<evidence type="ECO:0000256" key="5">
    <source>
        <dbReference type="ARBA" id="ARBA00023211"/>
    </source>
</evidence>
<evidence type="ECO:0000256" key="3">
    <source>
        <dbReference type="ARBA" id="ARBA00022777"/>
    </source>
</evidence>
<evidence type="ECO:0000313" key="10">
    <source>
        <dbReference type="RefSeq" id="XP_030384416.1"/>
    </source>
</evidence>
<gene>
    <name evidence="10" type="primary">LOC115631721</name>
</gene>
<dbReference type="Gene3D" id="3.40.1190.20">
    <property type="match status" value="1"/>
</dbReference>
<keyword evidence="2" id="KW-0479">Metal-binding</keyword>
<dbReference type="PANTHER" id="PTHR42909:SF1">
    <property type="entry name" value="CARBOHYDRATE KINASE PFKB DOMAIN-CONTAINING PROTEIN"/>
    <property type="match status" value="1"/>
</dbReference>
<keyword evidence="5" id="KW-0464">Manganese</keyword>
<dbReference type="PANTHER" id="PTHR42909">
    <property type="entry name" value="ZGC:136858"/>
    <property type="match status" value="1"/>
</dbReference>
<evidence type="ECO:0000313" key="9">
    <source>
        <dbReference type="Proteomes" id="UP000504634"/>
    </source>
</evidence>
<evidence type="ECO:0000259" key="8">
    <source>
        <dbReference type="Pfam" id="PF00294"/>
    </source>
</evidence>
<dbReference type="GO" id="GO:0004730">
    <property type="term" value="F:pseudouridylate synthase activity"/>
    <property type="evidence" value="ECO:0007669"/>
    <property type="project" value="InterPro"/>
</dbReference>
<name>A0A6J2U7B4_DROLE</name>
<dbReference type="InterPro" id="IPR002173">
    <property type="entry name" value="Carboh/pur_kinase_PfkB_CS"/>
</dbReference>
<dbReference type="GO" id="GO:0016798">
    <property type="term" value="F:hydrolase activity, acting on glycosyl bonds"/>
    <property type="evidence" value="ECO:0007669"/>
    <property type="project" value="UniProtKB-KW"/>
</dbReference>
<dbReference type="InterPro" id="IPR022830">
    <property type="entry name" value="Indigdn_synthA-like"/>
</dbReference>
<proteinExistence type="inferred from homology"/>
<evidence type="ECO:0000256" key="2">
    <source>
        <dbReference type="ARBA" id="ARBA00022723"/>
    </source>
</evidence>
<evidence type="ECO:0000256" key="4">
    <source>
        <dbReference type="ARBA" id="ARBA00022801"/>
    </source>
</evidence>
<sequence length="710" mass="77039">MHFLRICAKNFVPRVTRHLANVPRKPHIVVHPDVQHALQHDHPIVALESTIITHGMPHPENVETALQVEEQVRSNGAVPATIGIIDGSIKVGLTKDELTELARKPQEQVIKCSRRDLPYVVAMRQSGGTTVAATMIVAYQVGIKIFATGGIGGVHREGNVTMDVSADLVELGRTPVAVICSGVKSILDIPRTLEFLETQGVCVATYDSPDGLFPDFYTRDSGCKVPYNLPSAKHAAEMLRAWRKLKLYSGVLIGVPIPSEFAADKTTISAAIQEAHLQAKAQGITGKEVTPFLLAAISRITKGSSLKSNIALIKNNAAVAAQIANALAARHLAIDVGTVGGASNTRLKKPIVVGASILDLSLTVNENKRDMKLDGATYTANAKQAAGGVGRNIAEAIYKLYGDVNLISAIGKDQLGKSLLEMMPAALQRGLVVDKERSTSLCSIIFDKFGDCKLILGNMEIHNSITAECLEAHTQLFAEAPLIVMDSNVSTEAMKGVLQQAQKYKLPVFFEPTDMFIAGKPFTLPRELTQHIRIVKPNKHELMTIVEAITGQKVNYKLDGQLNKSQLLQQTRELLKQIESHFNCIIATLGDHGVLISFRSDAAQDARLLLDLPIATPARPKLPHNVRFYAAPMVPNIINVSGAGDSFCAGFITALLRARTLDECVAAGFVAAERALQSESAVPKTYFRDNEAFESRYKQVLTTLQQQQCI</sequence>
<dbReference type="SUPFAM" id="SSF53613">
    <property type="entry name" value="Ribokinase-like"/>
    <property type="match status" value="1"/>
</dbReference>
<keyword evidence="1" id="KW-0808">Transferase</keyword>
<dbReference type="Gene3D" id="3.40.1790.10">
    <property type="entry name" value="Indigoidine synthase domain"/>
    <property type="match status" value="1"/>
</dbReference>
<keyword evidence="7" id="KW-0326">Glycosidase</keyword>
<dbReference type="Pfam" id="PF00294">
    <property type="entry name" value="PfkB"/>
    <property type="match status" value="1"/>
</dbReference>
<evidence type="ECO:0000256" key="6">
    <source>
        <dbReference type="ARBA" id="ARBA00023239"/>
    </source>
</evidence>
<dbReference type="SUPFAM" id="SSF110581">
    <property type="entry name" value="Indigoidine synthase A-like"/>
    <property type="match status" value="1"/>
</dbReference>
<reference evidence="10" key="1">
    <citation type="submission" date="2025-08" db="UniProtKB">
        <authorList>
            <consortium name="RefSeq"/>
        </authorList>
    </citation>
    <scope>IDENTIFICATION</scope>
    <source>
        <strain evidence="10">11010-0011.00</strain>
        <tissue evidence="10">Whole body</tissue>
    </source>
</reference>
<dbReference type="InterPro" id="IPR011611">
    <property type="entry name" value="PfkB_dom"/>
</dbReference>
<dbReference type="GO" id="GO:0016301">
    <property type="term" value="F:kinase activity"/>
    <property type="evidence" value="ECO:0007669"/>
    <property type="project" value="UniProtKB-KW"/>
</dbReference>
<evidence type="ECO:0000256" key="1">
    <source>
        <dbReference type="ARBA" id="ARBA00022679"/>
    </source>
</evidence>
<dbReference type="GeneID" id="115631721"/>
<dbReference type="GO" id="GO:0046872">
    <property type="term" value="F:metal ion binding"/>
    <property type="evidence" value="ECO:0007669"/>
    <property type="project" value="UniProtKB-KW"/>
</dbReference>
<organism evidence="9 10">
    <name type="scientific">Drosophila lebanonensis</name>
    <name type="common">Fruit fly</name>
    <name type="synonym">Scaptodrosophila lebanonensis</name>
    <dbReference type="NCBI Taxonomy" id="7225"/>
    <lineage>
        <taxon>Eukaryota</taxon>
        <taxon>Metazoa</taxon>
        <taxon>Ecdysozoa</taxon>
        <taxon>Arthropoda</taxon>
        <taxon>Hexapoda</taxon>
        <taxon>Insecta</taxon>
        <taxon>Pterygota</taxon>
        <taxon>Neoptera</taxon>
        <taxon>Endopterygota</taxon>
        <taxon>Diptera</taxon>
        <taxon>Brachycera</taxon>
        <taxon>Muscomorpha</taxon>
        <taxon>Ephydroidea</taxon>
        <taxon>Drosophilidae</taxon>
        <taxon>Scaptodrosophila</taxon>
    </lineage>
</organism>